<protein>
    <submittedName>
        <fullName evidence="2">Uncharacterized protein</fullName>
    </submittedName>
</protein>
<feature type="compositionally biased region" description="Polar residues" evidence="1">
    <location>
        <begin position="1"/>
        <end position="16"/>
    </location>
</feature>
<dbReference type="EnsemblPlants" id="PGSC0003DMT400091068">
    <property type="protein sequence ID" value="PGSC0003DMT400091068"/>
    <property type="gene ID" value="PGSC0003DMG400040639"/>
</dbReference>
<dbReference type="PaxDb" id="4113-PGSC0003DMT400091068"/>
<sequence length="108" mass="11583">MPNSDSSLNIPISQEVENPSSFNFSFPTPEESPSTPVCGNSKAQSMAKPSAEPLYEEMEVSSMAVLSTMSERLFEWDLPKGKGSKSCILVTGPELVAVQSLPSLRGDS</sequence>
<organism evidence="2 3">
    <name type="scientific">Solanum tuberosum</name>
    <name type="common">Potato</name>
    <dbReference type="NCBI Taxonomy" id="4113"/>
    <lineage>
        <taxon>Eukaryota</taxon>
        <taxon>Viridiplantae</taxon>
        <taxon>Streptophyta</taxon>
        <taxon>Embryophyta</taxon>
        <taxon>Tracheophyta</taxon>
        <taxon>Spermatophyta</taxon>
        <taxon>Magnoliopsida</taxon>
        <taxon>eudicotyledons</taxon>
        <taxon>Gunneridae</taxon>
        <taxon>Pentapetalae</taxon>
        <taxon>asterids</taxon>
        <taxon>lamiids</taxon>
        <taxon>Solanales</taxon>
        <taxon>Solanaceae</taxon>
        <taxon>Solanoideae</taxon>
        <taxon>Solaneae</taxon>
        <taxon>Solanum</taxon>
    </lineage>
</organism>
<evidence type="ECO:0000313" key="3">
    <source>
        <dbReference type="Proteomes" id="UP000011115"/>
    </source>
</evidence>
<dbReference type="AlphaFoldDB" id="M1DLU2"/>
<feature type="region of interest" description="Disordered" evidence="1">
    <location>
        <begin position="1"/>
        <end position="49"/>
    </location>
</feature>
<reference evidence="3" key="1">
    <citation type="journal article" date="2011" name="Nature">
        <title>Genome sequence and analysis of the tuber crop potato.</title>
        <authorList>
            <consortium name="The Potato Genome Sequencing Consortium"/>
        </authorList>
    </citation>
    <scope>NUCLEOTIDE SEQUENCE [LARGE SCALE GENOMIC DNA]</scope>
    <source>
        <strain evidence="3">cv. DM1-3 516 R44</strain>
    </source>
</reference>
<feature type="compositionally biased region" description="Low complexity" evidence="1">
    <location>
        <begin position="17"/>
        <end position="36"/>
    </location>
</feature>
<accession>M1DLU2</accession>
<dbReference type="Gramene" id="PGSC0003DMT400091068">
    <property type="protein sequence ID" value="PGSC0003DMT400091068"/>
    <property type="gene ID" value="PGSC0003DMG400040639"/>
</dbReference>
<dbReference type="HOGENOM" id="CLU_2201666_0_0_1"/>
<dbReference type="InParanoid" id="M1DLU2"/>
<proteinExistence type="predicted"/>
<name>M1DLU2_SOLTU</name>
<reference evidence="2" key="2">
    <citation type="submission" date="2015-06" db="UniProtKB">
        <authorList>
            <consortium name="EnsemblPlants"/>
        </authorList>
    </citation>
    <scope>IDENTIFICATION</scope>
    <source>
        <strain evidence="2">DM1-3 516 R44</strain>
    </source>
</reference>
<keyword evidence="3" id="KW-1185">Reference proteome</keyword>
<evidence type="ECO:0000256" key="1">
    <source>
        <dbReference type="SAM" id="MobiDB-lite"/>
    </source>
</evidence>
<evidence type="ECO:0000313" key="2">
    <source>
        <dbReference type="EnsemblPlants" id="PGSC0003DMT400091068"/>
    </source>
</evidence>
<dbReference type="Proteomes" id="UP000011115">
    <property type="component" value="Unassembled WGS sequence"/>
</dbReference>